<name>A0A8I2YT50_9AGAM</name>
<dbReference type="Pfam" id="PF14027">
    <property type="entry name" value="Questin_oxidase"/>
    <property type="match status" value="1"/>
</dbReference>
<dbReference type="PANTHER" id="PTHR35870:SF1">
    <property type="entry name" value="PROTEIN, PUTATIVE (AFU_ORTHOLOGUE AFUA_5G03330)-RELATED"/>
    <property type="match status" value="1"/>
</dbReference>
<sequence>MAVPGHGLPYSVYDCIMTSNVDGLFPAPSLPPSHLSPQRYPGANLESLAALQDVLKDNHQRYHIFFNESRFHNHITHRALAIYALGGSAAVIRHYYERDSRMQRPVVQSPEPITEENFVDHLGDENFYQAYVNFFSKQVSEKGSARILEEFVFSEKYNFQKGREASTQPEMLAHFFSGLAHPLIHVGYGVEFGLKGMFVEGLALAAVHHVQTLPSSLFAPSSTNTMEHIVNRLSSFALDTPANTNTPVVSKTSGVHAFDIAARILNDDRLYRRTPTDFVNEFMEMFAENSPMVMEYARQWTVDLNNPGEIERKMEELVWLSSLVYGVGGLTASGFQADFFLMHLVTSSIFLPSLIAYLSPHAQVLLLRGYLHTVLTWLTIRGPPALNIKSFMTTTSVEPSIPTTLTSKTPLTTETTPTPNPFLPILQSAIAHPIEHLIKVQRTFAHFDTLYGTRSAGYFKGTELKDAELLDGSLFLRASLLTADHVGWVREGKEATQFSFKGFFKSDK</sequence>
<dbReference type="OrthoDB" id="10004862at2759"/>
<keyword evidence="1" id="KW-0560">Oxidoreductase</keyword>
<keyword evidence="3" id="KW-1185">Reference proteome</keyword>
<evidence type="ECO:0000256" key="1">
    <source>
        <dbReference type="ARBA" id="ARBA00023002"/>
    </source>
</evidence>
<accession>A0A8I2YT50</accession>
<comment type="caution">
    <text evidence="2">The sequence shown here is derived from an EMBL/GenBank/DDBJ whole genome shotgun (WGS) entry which is preliminary data.</text>
</comment>
<dbReference type="AlphaFoldDB" id="A0A8I2YT50"/>
<evidence type="ECO:0008006" key="4">
    <source>
        <dbReference type="Google" id="ProtNLM"/>
    </source>
</evidence>
<organism evidence="2 3">
    <name type="scientific">Boletus reticuloceps</name>
    <dbReference type="NCBI Taxonomy" id="495285"/>
    <lineage>
        <taxon>Eukaryota</taxon>
        <taxon>Fungi</taxon>
        <taxon>Dikarya</taxon>
        <taxon>Basidiomycota</taxon>
        <taxon>Agaricomycotina</taxon>
        <taxon>Agaricomycetes</taxon>
        <taxon>Agaricomycetidae</taxon>
        <taxon>Boletales</taxon>
        <taxon>Boletineae</taxon>
        <taxon>Boletaceae</taxon>
        <taxon>Boletoideae</taxon>
        <taxon>Boletus</taxon>
    </lineage>
</organism>
<evidence type="ECO:0000313" key="3">
    <source>
        <dbReference type="Proteomes" id="UP000683000"/>
    </source>
</evidence>
<reference evidence="2" key="1">
    <citation type="submission" date="2021-03" db="EMBL/GenBank/DDBJ databases">
        <title>Evolutionary innovations through gain and loss of genes in the ectomycorrhizal Boletales.</title>
        <authorList>
            <person name="Wu G."/>
            <person name="Miyauchi S."/>
            <person name="Morin E."/>
            <person name="Yang Z.-L."/>
            <person name="Xu J."/>
            <person name="Martin F.M."/>
        </authorList>
    </citation>
    <scope>NUCLEOTIDE SEQUENCE</scope>
    <source>
        <strain evidence="2">BR01</strain>
    </source>
</reference>
<gene>
    <name evidence="2" type="ORF">JVT61DRAFT_14662</name>
</gene>
<proteinExistence type="predicted"/>
<dbReference type="PANTHER" id="PTHR35870">
    <property type="entry name" value="PROTEIN, PUTATIVE (AFU_ORTHOLOGUE AFUA_5G03330)-RELATED"/>
    <property type="match status" value="1"/>
</dbReference>
<protein>
    <recommendedName>
        <fullName evidence="4">Oxidoreductase AflY</fullName>
    </recommendedName>
</protein>
<dbReference type="GO" id="GO:0016491">
    <property type="term" value="F:oxidoreductase activity"/>
    <property type="evidence" value="ECO:0007669"/>
    <property type="project" value="UniProtKB-KW"/>
</dbReference>
<dbReference type="Proteomes" id="UP000683000">
    <property type="component" value="Unassembled WGS sequence"/>
</dbReference>
<evidence type="ECO:0000313" key="2">
    <source>
        <dbReference type="EMBL" id="KAG6377876.1"/>
    </source>
</evidence>
<dbReference type="InterPro" id="IPR025337">
    <property type="entry name" value="Questin_oxidase-like"/>
</dbReference>
<dbReference type="EMBL" id="JAGFBS010000008">
    <property type="protein sequence ID" value="KAG6377876.1"/>
    <property type="molecule type" value="Genomic_DNA"/>
</dbReference>